<keyword evidence="12" id="KW-0539">Nucleus</keyword>
<evidence type="ECO:0000256" key="4">
    <source>
        <dbReference type="ARBA" id="ARBA00004514"/>
    </source>
</evidence>
<keyword evidence="11" id="KW-0206">Cytoskeleton</keyword>
<evidence type="ECO:0000256" key="18">
    <source>
        <dbReference type="ARBA" id="ARBA00083956"/>
    </source>
</evidence>
<dbReference type="GO" id="GO:0005819">
    <property type="term" value="C:spindle"/>
    <property type="evidence" value="ECO:0007669"/>
    <property type="project" value="UniProtKB-SubCell"/>
</dbReference>
<evidence type="ECO:0000256" key="7">
    <source>
        <dbReference type="ARBA" id="ARBA00022801"/>
    </source>
</evidence>
<evidence type="ECO:0000256" key="9">
    <source>
        <dbReference type="ARBA" id="ARBA00023098"/>
    </source>
</evidence>
<dbReference type="GO" id="GO:0005634">
    <property type="term" value="C:nucleus"/>
    <property type="evidence" value="ECO:0007669"/>
    <property type="project" value="UniProtKB-SubCell"/>
</dbReference>
<sequence length="144" mass="15651">MADSRPKHLLESFATMADDHPLDALCIQGLKVVDSQKGFLRCSFIVPDRISDAEGNWHAGAMATLIDDVGAAAVFSTGKPSVSVDFNISFLSTAKVQEEVEIEAKVTGEEGRLTLVAVEVRRKNGGQLVALAKQWMRAHNHSKF</sequence>
<gene>
    <name evidence="20" type="ORF">K2173_024599</name>
</gene>
<keyword evidence="7" id="KW-0378">Hydrolase</keyword>
<dbReference type="PANTHER" id="PTHR21660:SF1">
    <property type="entry name" value="ACYL-COENZYME A THIOESTERASE 13"/>
    <property type="match status" value="1"/>
</dbReference>
<dbReference type="CDD" id="cd03443">
    <property type="entry name" value="PaaI_thioesterase"/>
    <property type="match status" value="1"/>
</dbReference>
<comment type="catalytic activity">
    <reaction evidence="13">
        <text>a fatty acyl-CoA + H2O = a fatty acid + CoA + H(+)</text>
        <dbReference type="Rhea" id="RHEA:16781"/>
        <dbReference type="ChEBI" id="CHEBI:15377"/>
        <dbReference type="ChEBI" id="CHEBI:15378"/>
        <dbReference type="ChEBI" id="CHEBI:28868"/>
        <dbReference type="ChEBI" id="CHEBI:57287"/>
        <dbReference type="ChEBI" id="CHEBI:77636"/>
    </reaction>
    <physiologicalReaction direction="left-to-right" evidence="13">
        <dbReference type="Rhea" id="RHEA:16782"/>
    </physiologicalReaction>
</comment>
<evidence type="ECO:0000256" key="8">
    <source>
        <dbReference type="ARBA" id="ARBA00022990"/>
    </source>
</evidence>
<dbReference type="FunFam" id="3.10.129.10:FF:000021">
    <property type="entry name" value="Acyl-coenzyme A thioesterase 13"/>
    <property type="match status" value="1"/>
</dbReference>
<organism evidence="20 21">
    <name type="scientific">Erythroxylum novogranatense</name>
    <dbReference type="NCBI Taxonomy" id="1862640"/>
    <lineage>
        <taxon>Eukaryota</taxon>
        <taxon>Viridiplantae</taxon>
        <taxon>Streptophyta</taxon>
        <taxon>Embryophyta</taxon>
        <taxon>Tracheophyta</taxon>
        <taxon>Spermatophyta</taxon>
        <taxon>Magnoliopsida</taxon>
        <taxon>eudicotyledons</taxon>
        <taxon>Gunneridae</taxon>
        <taxon>Pentapetalae</taxon>
        <taxon>rosids</taxon>
        <taxon>fabids</taxon>
        <taxon>Malpighiales</taxon>
        <taxon>Erythroxylaceae</taxon>
        <taxon>Erythroxylum</taxon>
    </lineage>
</organism>
<dbReference type="PANTHER" id="PTHR21660">
    <property type="entry name" value="THIOESTERASE SUPERFAMILY MEMBER-RELATED"/>
    <property type="match status" value="1"/>
</dbReference>
<dbReference type="AlphaFoldDB" id="A0AAV8SUR2"/>
<evidence type="ECO:0000256" key="3">
    <source>
        <dbReference type="ARBA" id="ARBA00004186"/>
    </source>
</evidence>
<comment type="caution">
    <text evidence="20">The sequence shown here is derived from an EMBL/GenBank/DDBJ whole genome shotgun (WGS) entry which is preliminary data.</text>
</comment>
<comment type="similarity">
    <text evidence="5">Belongs to the thioesterase PaaI family.</text>
</comment>
<dbReference type="GO" id="GO:0047617">
    <property type="term" value="F:fatty acyl-CoA hydrolase activity"/>
    <property type="evidence" value="ECO:0007669"/>
    <property type="project" value="InterPro"/>
</dbReference>
<dbReference type="SUPFAM" id="SSF54637">
    <property type="entry name" value="Thioesterase/thiol ester dehydrase-isomerase"/>
    <property type="match status" value="1"/>
</dbReference>
<dbReference type="GO" id="GO:0005739">
    <property type="term" value="C:mitochondrion"/>
    <property type="evidence" value="ECO:0007669"/>
    <property type="project" value="UniProtKB-SubCell"/>
</dbReference>
<keyword evidence="10" id="KW-0496">Mitochondrion</keyword>
<evidence type="ECO:0000256" key="2">
    <source>
        <dbReference type="ARBA" id="ARBA00004173"/>
    </source>
</evidence>
<comment type="function">
    <text evidence="14">Catalyzes the hydrolysis of acyl-CoAs into free fatty acids and coenzyme A (CoASH), regulating their respective intracellular levels. Has acyl-CoA thioesterase activity towards medium (C12) and long-chain (C18) fatty acyl-CoA substrates. Can also hydrolyze 3-hydroxyphenylacetyl-CoA and 3,4-dihydroxyphenylacetyl-CoA (in vitro). May play a role in controlling adaptive thermogenesis.</text>
</comment>
<dbReference type="Gene3D" id="3.10.129.10">
    <property type="entry name" value="Hotdog Thioesterase"/>
    <property type="match status" value="1"/>
</dbReference>
<keyword evidence="8" id="KW-0007">Acetylation</keyword>
<dbReference type="Proteomes" id="UP001159364">
    <property type="component" value="Linkage Group LG09"/>
</dbReference>
<evidence type="ECO:0000256" key="6">
    <source>
        <dbReference type="ARBA" id="ARBA00022490"/>
    </source>
</evidence>
<comment type="subcellular location">
    <subcellularLocation>
        <location evidence="3">Cytoplasm</location>
        <location evidence="3">Cytoskeleton</location>
        <location evidence="3">Spindle</location>
    </subcellularLocation>
    <subcellularLocation>
        <location evidence="4">Cytoplasm</location>
        <location evidence="4">Cytosol</location>
    </subcellularLocation>
    <subcellularLocation>
        <location evidence="2">Mitochondrion</location>
    </subcellularLocation>
    <subcellularLocation>
        <location evidence="1">Nucleus</location>
    </subcellularLocation>
</comment>
<dbReference type="InterPro" id="IPR006683">
    <property type="entry name" value="Thioestr_dom"/>
</dbReference>
<evidence type="ECO:0000256" key="10">
    <source>
        <dbReference type="ARBA" id="ARBA00023128"/>
    </source>
</evidence>
<evidence type="ECO:0000256" key="11">
    <source>
        <dbReference type="ARBA" id="ARBA00023212"/>
    </source>
</evidence>
<evidence type="ECO:0000256" key="13">
    <source>
        <dbReference type="ARBA" id="ARBA00052976"/>
    </source>
</evidence>
<evidence type="ECO:0000256" key="15">
    <source>
        <dbReference type="ARBA" id="ARBA00064709"/>
    </source>
</evidence>
<keyword evidence="9" id="KW-0443">Lipid metabolism</keyword>
<reference evidence="20 21" key="1">
    <citation type="submission" date="2021-09" db="EMBL/GenBank/DDBJ databases">
        <title>Genomic insights and catalytic innovation underlie evolution of tropane alkaloids biosynthesis.</title>
        <authorList>
            <person name="Wang Y.-J."/>
            <person name="Tian T."/>
            <person name="Huang J.-P."/>
            <person name="Huang S.-X."/>
        </authorList>
    </citation>
    <scope>NUCLEOTIDE SEQUENCE [LARGE SCALE GENOMIC DNA]</scope>
    <source>
        <strain evidence="20">KIB-2018</strain>
        <tissue evidence="20">Leaf</tissue>
    </source>
</reference>
<feature type="domain" description="Thioesterase" evidence="19">
    <location>
        <begin position="55"/>
        <end position="127"/>
    </location>
</feature>
<evidence type="ECO:0000259" key="19">
    <source>
        <dbReference type="Pfam" id="PF03061"/>
    </source>
</evidence>
<dbReference type="EMBL" id="JAIWQS010000009">
    <property type="protein sequence ID" value="KAJ8756052.1"/>
    <property type="molecule type" value="Genomic_DNA"/>
</dbReference>
<dbReference type="InterPro" id="IPR039298">
    <property type="entry name" value="ACOT13"/>
</dbReference>
<dbReference type="GO" id="GO:0006629">
    <property type="term" value="P:lipid metabolic process"/>
    <property type="evidence" value="ECO:0007669"/>
    <property type="project" value="UniProtKB-KW"/>
</dbReference>
<name>A0AAV8SUR2_9ROSI</name>
<evidence type="ECO:0000313" key="21">
    <source>
        <dbReference type="Proteomes" id="UP001159364"/>
    </source>
</evidence>
<proteinExistence type="inferred from homology"/>
<dbReference type="GO" id="GO:0005829">
    <property type="term" value="C:cytosol"/>
    <property type="evidence" value="ECO:0007669"/>
    <property type="project" value="UniProtKB-SubCell"/>
</dbReference>
<evidence type="ECO:0000256" key="17">
    <source>
        <dbReference type="ARBA" id="ARBA00081533"/>
    </source>
</evidence>
<protein>
    <recommendedName>
        <fullName evidence="16">Acyl-coenzyme A thioesterase 13</fullName>
    </recommendedName>
    <alternativeName>
        <fullName evidence="17">Hotdog-fold thioesterase superfamily member 2</fullName>
    </alternativeName>
    <alternativeName>
        <fullName evidence="18">Thioesterase superfamily member 2</fullName>
    </alternativeName>
</protein>
<evidence type="ECO:0000256" key="5">
    <source>
        <dbReference type="ARBA" id="ARBA00008324"/>
    </source>
</evidence>
<keyword evidence="6" id="KW-0963">Cytoplasm</keyword>
<dbReference type="Pfam" id="PF03061">
    <property type="entry name" value="4HBT"/>
    <property type="match status" value="1"/>
</dbReference>
<dbReference type="InterPro" id="IPR029069">
    <property type="entry name" value="HotDog_dom_sf"/>
</dbReference>
<evidence type="ECO:0000313" key="20">
    <source>
        <dbReference type="EMBL" id="KAJ8756052.1"/>
    </source>
</evidence>
<evidence type="ECO:0000256" key="14">
    <source>
        <dbReference type="ARBA" id="ARBA00058205"/>
    </source>
</evidence>
<evidence type="ECO:0000256" key="16">
    <source>
        <dbReference type="ARBA" id="ARBA00067273"/>
    </source>
</evidence>
<evidence type="ECO:0000256" key="1">
    <source>
        <dbReference type="ARBA" id="ARBA00004123"/>
    </source>
</evidence>
<accession>A0AAV8SUR2</accession>
<comment type="subunit">
    <text evidence="15">Homotetramer. Interacts with PCTP.</text>
</comment>
<evidence type="ECO:0000256" key="12">
    <source>
        <dbReference type="ARBA" id="ARBA00023242"/>
    </source>
</evidence>
<keyword evidence="21" id="KW-1185">Reference proteome</keyword>